<feature type="region of interest" description="Disordered" evidence="4">
    <location>
        <begin position="952"/>
        <end position="971"/>
    </location>
</feature>
<dbReference type="SUPFAM" id="SSF48208">
    <property type="entry name" value="Six-hairpin glycosidases"/>
    <property type="match status" value="1"/>
</dbReference>
<dbReference type="InterPro" id="IPR012341">
    <property type="entry name" value="6hp_glycosidase-like_sf"/>
</dbReference>
<dbReference type="InterPro" id="IPR013737">
    <property type="entry name" value="Bac_rhamnosid_N"/>
</dbReference>
<dbReference type="Gene3D" id="2.60.120.260">
    <property type="entry name" value="Galactose-binding domain-like"/>
    <property type="match status" value="2"/>
</dbReference>
<dbReference type="Pfam" id="PF25788">
    <property type="entry name" value="Ig_Rha78A_N"/>
    <property type="match status" value="1"/>
</dbReference>
<dbReference type="Proteomes" id="UP001236569">
    <property type="component" value="Unassembled WGS sequence"/>
</dbReference>
<dbReference type="InterPro" id="IPR008902">
    <property type="entry name" value="Rhamnosid_concanavalin"/>
</dbReference>
<dbReference type="InterPro" id="IPR013783">
    <property type="entry name" value="Ig-like_fold"/>
</dbReference>
<dbReference type="Pfam" id="PF05592">
    <property type="entry name" value="Bac_rhamnosid"/>
    <property type="match status" value="1"/>
</dbReference>
<dbReference type="InterPro" id="IPR035396">
    <property type="entry name" value="Bac_rhamnosid6H"/>
</dbReference>
<feature type="domain" description="Alpha-L-rhamnosidase C-terminal" evidence="8">
    <location>
        <begin position="1109"/>
        <end position="1186"/>
    </location>
</feature>
<dbReference type="GO" id="GO:0016787">
    <property type="term" value="F:hydrolase activity"/>
    <property type="evidence" value="ECO:0007669"/>
    <property type="project" value="UniProtKB-KW"/>
</dbReference>
<evidence type="ECO:0000313" key="9">
    <source>
        <dbReference type="EMBL" id="MDI9866813.1"/>
    </source>
</evidence>
<gene>
    <name evidence="9" type="ORF">QM480_20915</name>
</gene>
<evidence type="ECO:0000259" key="8">
    <source>
        <dbReference type="Pfam" id="PF17390"/>
    </source>
</evidence>
<dbReference type="Gene3D" id="1.50.10.10">
    <property type="match status" value="1"/>
</dbReference>
<dbReference type="Gene3D" id="2.60.40.10">
    <property type="entry name" value="Immunoglobulins"/>
    <property type="match status" value="1"/>
</dbReference>
<accession>A0ABT6YT82</accession>
<dbReference type="Pfam" id="PF08531">
    <property type="entry name" value="Bac_rhamnosid_N"/>
    <property type="match status" value="1"/>
</dbReference>
<dbReference type="PANTHER" id="PTHR33307">
    <property type="entry name" value="ALPHA-RHAMNOSIDASE (EUROFUNG)"/>
    <property type="match status" value="1"/>
</dbReference>
<dbReference type="RefSeq" id="WP_283371557.1">
    <property type="nucleotide sequence ID" value="NZ_JASHID010000020.1"/>
</dbReference>
<evidence type="ECO:0000256" key="2">
    <source>
        <dbReference type="ARBA" id="ARBA00012652"/>
    </source>
</evidence>
<feature type="domain" description="Alpha-L-rhamnosidase concanavalin-like" evidence="5">
    <location>
        <begin position="621"/>
        <end position="728"/>
    </location>
</feature>
<name>A0ABT6YT82_9BACT</name>
<dbReference type="InterPro" id="IPR008928">
    <property type="entry name" value="6-hairpin_glycosidase_sf"/>
</dbReference>
<sequence length="1218" mass="137354">MEKFKFELIQSFLEHYQYYKMKKGVLLLLLMSLFAGTKAWANFSLQKLQVNYQTQPLGTDLSTPQFSWQMKALSSIKGLSQVAYQIKVSDEKNQVVWQSGKVNSGISHAIQYEGKPLQARTRYIWSVTVWDNKGKNSTASSWFETGFMNPKPEAWGNAKWIGGGNEDLVFYPHDLSVFKLSYALQLDEASKSTKAAFVFGANDPRLANRYLNYMGVEHKSNESYIAIELDISTLTAEANTNAKLNIYRVGYTKDDQENTPIKVITIPQAFINQANKYQKHQFFTECNFGLFEFFLDGTDDAHKLKDPTFEPNSRFAPRGLNLNPVGPGNNYLSYPMVADMGFKVGENQVAYFSEITVKNFRYPSNTIFEDTKTDVFTGKGVQAQKNQYRVENTLLTVNASRNAEPMLRTTFEVSQKTIQKARLYITARGIYEAYLNGKRVSNEYFNPGLTQYNKNHTYQTFDITSTISQGKNALGTWLSEGWWSGNITYSGEHWNFFGDRQSLLAKVIITYSDGSEQIVDSSPTSWKLNTDGPIRYGSFFQGEVYDATKEAHIQGWTLSNYDDKSWKKAVEVPLEGNSYMGTFSDVFGQKSTFDYKDFKLIGQIGENATIVKTLQALSVEEVRPKVFVYDMGQNMVGFPQIQIKNGQKGQVITMRYAEIKYPNLSEYKGNEGMVMMENIRAALTTDQYILKGGDEVIQPRFTFHGYRYLEITGIQQAIPITDIKGLVISSVNELSSSYETSDPLVNKLWQNITWSLRSNFLSIPTDTPARNERMGWSGDISVFSKTATYLTDANSFLRRHLLAMRDVQAENGRFTDVAPLGGGFGGTLWGSAGIVVAWETYRQYGDIQLLAEHFDAMKKYINFLESKIEKNTGILNEGPLGDWLSPEGNKNDNTLFWMAYFSYDLKLMSQMASILGKKEEAIVLKKRSEEIKKAFNEIYVDKTSHRTVKSGIKTGFMGAPNEKEGTGKTDKGQLIDTQASYAIPLALDAFDENNKPYAIQHLNETVSRTNKDDSGIERPAYSLMTGFIGTASISEALSGNGNHDLAYKLLTNKQYPSWLYSVVNGATSIWERLNSYTVENGFGGNNSMNSFNHYSFGAVAAWMYNYSLGIQRHPTKAGFKEFILMPTPNPNGQITEAKGHYDSMYGRINSAWKSSGNTWSYHATVPANTSATLYLPAKSIAQITENGKSISTWKGIRSEKEFIIIPLESGSYNFEIKK</sequence>
<comment type="catalytic activity">
    <reaction evidence="1">
        <text>Hydrolysis of terminal non-reducing alpha-L-rhamnose residues in alpha-L-rhamnosides.</text>
        <dbReference type="EC" id="3.2.1.40"/>
    </reaction>
</comment>
<dbReference type="Gene3D" id="2.60.420.10">
    <property type="entry name" value="Maltose phosphorylase, domain 3"/>
    <property type="match status" value="1"/>
</dbReference>
<evidence type="ECO:0000259" key="6">
    <source>
        <dbReference type="Pfam" id="PF08531"/>
    </source>
</evidence>
<comment type="caution">
    <text evidence="9">The sequence shown here is derived from an EMBL/GenBank/DDBJ whole genome shotgun (WGS) entry which is preliminary data.</text>
</comment>
<dbReference type="PANTHER" id="PTHR33307:SF6">
    <property type="entry name" value="ALPHA-RHAMNOSIDASE (EUROFUNG)-RELATED"/>
    <property type="match status" value="1"/>
</dbReference>
<proteinExistence type="predicted"/>
<evidence type="ECO:0000259" key="7">
    <source>
        <dbReference type="Pfam" id="PF17389"/>
    </source>
</evidence>
<reference evidence="9 10" key="1">
    <citation type="submission" date="2023-05" db="EMBL/GenBank/DDBJ databases">
        <title>Novel species of genus Flectobacillus isolated from stream in China.</title>
        <authorList>
            <person name="Lu H."/>
        </authorList>
    </citation>
    <scope>NUCLEOTIDE SEQUENCE [LARGE SCALE GENOMIC DNA]</scope>
    <source>
        <strain evidence="9 10">DC10W</strain>
    </source>
</reference>
<evidence type="ECO:0000256" key="1">
    <source>
        <dbReference type="ARBA" id="ARBA00001445"/>
    </source>
</evidence>
<keyword evidence="10" id="KW-1185">Reference proteome</keyword>
<evidence type="ECO:0000259" key="5">
    <source>
        <dbReference type="Pfam" id="PF05592"/>
    </source>
</evidence>
<keyword evidence="3 9" id="KW-0378">Hydrolase</keyword>
<dbReference type="InterPro" id="IPR035398">
    <property type="entry name" value="Bac_rhamnosid_C"/>
</dbReference>
<dbReference type="Pfam" id="PF17390">
    <property type="entry name" value="Bac_rhamnosid_C"/>
    <property type="match status" value="1"/>
</dbReference>
<feature type="domain" description="Alpha-L-rhamnosidase six-hairpin glycosidase" evidence="7">
    <location>
        <begin position="736"/>
        <end position="1106"/>
    </location>
</feature>
<dbReference type="EMBL" id="JASHID010000020">
    <property type="protein sequence ID" value="MDI9866813.1"/>
    <property type="molecule type" value="Genomic_DNA"/>
</dbReference>
<dbReference type="InterPro" id="IPR016007">
    <property type="entry name" value="Alpha_rhamnosid"/>
</dbReference>
<dbReference type="EC" id="3.2.1.40" evidence="2"/>
<evidence type="ECO:0000256" key="4">
    <source>
        <dbReference type="SAM" id="MobiDB-lite"/>
    </source>
</evidence>
<evidence type="ECO:0000313" key="10">
    <source>
        <dbReference type="Proteomes" id="UP001236569"/>
    </source>
</evidence>
<dbReference type="Pfam" id="PF17389">
    <property type="entry name" value="Bac_rhamnosid6H"/>
    <property type="match status" value="1"/>
</dbReference>
<dbReference type="PIRSF" id="PIRSF010631">
    <property type="entry name" value="A-rhamnsds"/>
    <property type="match status" value="1"/>
</dbReference>
<feature type="domain" description="Bacterial alpha-L-rhamnosidase N-terminal" evidence="6">
    <location>
        <begin position="416"/>
        <end position="575"/>
    </location>
</feature>
<evidence type="ECO:0000256" key="3">
    <source>
        <dbReference type="ARBA" id="ARBA00022801"/>
    </source>
</evidence>
<organism evidence="9 10">
    <name type="scientific">Flectobacillus longus</name>
    <dbReference type="NCBI Taxonomy" id="2984207"/>
    <lineage>
        <taxon>Bacteria</taxon>
        <taxon>Pseudomonadati</taxon>
        <taxon>Bacteroidota</taxon>
        <taxon>Cytophagia</taxon>
        <taxon>Cytophagales</taxon>
        <taxon>Flectobacillaceae</taxon>
        <taxon>Flectobacillus</taxon>
    </lineage>
</organism>
<protein>
    <recommendedName>
        <fullName evidence="2">alpha-L-rhamnosidase</fullName>
        <ecNumber evidence="2">3.2.1.40</ecNumber>
    </recommendedName>
</protein>
<feature type="compositionally biased region" description="Basic and acidic residues" evidence="4">
    <location>
        <begin position="961"/>
        <end position="971"/>
    </location>
</feature>